<organism evidence="1 2">
    <name type="scientific">Phialemonium thermophilum</name>
    <dbReference type="NCBI Taxonomy" id="223376"/>
    <lineage>
        <taxon>Eukaryota</taxon>
        <taxon>Fungi</taxon>
        <taxon>Dikarya</taxon>
        <taxon>Ascomycota</taxon>
        <taxon>Pezizomycotina</taxon>
        <taxon>Sordariomycetes</taxon>
        <taxon>Sordariomycetidae</taxon>
        <taxon>Cephalothecales</taxon>
        <taxon>Cephalothecaceae</taxon>
        <taxon>Phialemonium</taxon>
    </lineage>
</organism>
<dbReference type="Proteomes" id="UP001586593">
    <property type="component" value="Unassembled WGS sequence"/>
</dbReference>
<reference evidence="1 2" key="1">
    <citation type="journal article" date="2024" name="Commun. Biol.">
        <title>Comparative genomic analysis of thermophilic fungi reveals convergent evolutionary adaptations and gene losses.</title>
        <authorList>
            <person name="Steindorff A.S."/>
            <person name="Aguilar-Pontes M.V."/>
            <person name="Robinson A.J."/>
            <person name="Andreopoulos B."/>
            <person name="LaButti K."/>
            <person name="Kuo A."/>
            <person name="Mondo S."/>
            <person name="Riley R."/>
            <person name="Otillar R."/>
            <person name="Haridas S."/>
            <person name="Lipzen A."/>
            <person name="Grimwood J."/>
            <person name="Schmutz J."/>
            <person name="Clum A."/>
            <person name="Reid I.D."/>
            <person name="Moisan M.C."/>
            <person name="Butler G."/>
            <person name="Nguyen T.T.M."/>
            <person name="Dewar K."/>
            <person name="Conant G."/>
            <person name="Drula E."/>
            <person name="Henrissat B."/>
            <person name="Hansel C."/>
            <person name="Singer S."/>
            <person name="Hutchinson M.I."/>
            <person name="de Vries R.P."/>
            <person name="Natvig D.O."/>
            <person name="Powell A.J."/>
            <person name="Tsang A."/>
            <person name="Grigoriev I.V."/>
        </authorList>
    </citation>
    <scope>NUCLEOTIDE SEQUENCE [LARGE SCALE GENOMIC DNA]</scope>
    <source>
        <strain evidence="1 2">ATCC 24622</strain>
    </source>
</reference>
<evidence type="ECO:0000313" key="1">
    <source>
        <dbReference type="EMBL" id="KAL1835340.1"/>
    </source>
</evidence>
<gene>
    <name evidence="1" type="ORF">VTK73DRAFT_5755</name>
</gene>
<keyword evidence="2" id="KW-1185">Reference proteome</keyword>
<accession>A0ABR3V0L0</accession>
<proteinExistence type="predicted"/>
<comment type="caution">
    <text evidence="1">The sequence shown here is derived from an EMBL/GenBank/DDBJ whole genome shotgun (WGS) entry which is preliminary data.</text>
</comment>
<evidence type="ECO:0000313" key="2">
    <source>
        <dbReference type="Proteomes" id="UP001586593"/>
    </source>
</evidence>
<protein>
    <submittedName>
        <fullName evidence="1">Uncharacterized protein</fullName>
    </submittedName>
</protein>
<name>A0ABR3V0L0_9PEZI</name>
<sequence>MKSPPKTCCRSTYGVGKVTECSANCRVAVVGTPILRDDCFCGHWMIRSRILSDGSLGKSNPAQQVAGGR</sequence>
<dbReference type="EMBL" id="JAZHXJ010003213">
    <property type="protein sequence ID" value="KAL1835340.1"/>
    <property type="molecule type" value="Genomic_DNA"/>
</dbReference>